<accession>A0A9Q1N1D8</accession>
<gene>
    <name evidence="1" type="ORF">K7X08_006428</name>
</gene>
<name>A0A9Q1N1D8_9SOLA</name>
<dbReference type="AlphaFoldDB" id="A0A9Q1N1D8"/>
<organism evidence="1 2">
    <name type="scientific">Anisodus acutangulus</name>
    <dbReference type="NCBI Taxonomy" id="402998"/>
    <lineage>
        <taxon>Eukaryota</taxon>
        <taxon>Viridiplantae</taxon>
        <taxon>Streptophyta</taxon>
        <taxon>Embryophyta</taxon>
        <taxon>Tracheophyta</taxon>
        <taxon>Spermatophyta</taxon>
        <taxon>Magnoliopsida</taxon>
        <taxon>eudicotyledons</taxon>
        <taxon>Gunneridae</taxon>
        <taxon>Pentapetalae</taxon>
        <taxon>asterids</taxon>
        <taxon>lamiids</taxon>
        <taxon>Solanales</taxon>
        <taxon>Solanaceae</taxon>
        <taxon>Solanoideae</taxon>
        <taxon>Hyoscyameae</taxon>
        <taxon>Anisodus</taxon>
    </lineage>
</organism>
<dbReference type="Proteomes" id="UP001152561">
    <property type="component" value="Unassembled WGS sequence"/>
</dbReference>
<dbReference type="EMBL" id="JAJAGQ010000002">
    <property type="protein sequence ID" value="KAJ8569851.1"/>
    <property type="molecule type" value="Genomic_DNA"/>
</dbReference>
<reference evidence="2" key="1">
    <citation type="journal article" date="2023" name="Proc. Natl. Acad. Sci. U.S.A.">
        <title>Genomic and structural basis for evolution of tropane alkaloid biosynthesis.</title>
        <authorList>
            <person name="Wanga Y.-J."/>
            <person name="Taina T."/>
            <person name="Yua J.-Y."/>
            <person name="Lia J."/>
            <person name="Xua B."/>
            <person name="Chenc J."/>
            <person name="D'Auriad J.C."/>
            <person name="Huanga J.-P."/>
            <person name="Huanga S.-X."/>
        </authorList>
    </citation>
    <scope>NUCLEOTIDE SEQUENCE [LARGE SCALE GENOMIC DNA]</scope>
    <source>
        <strain evidence="2">cv. KIB-2019</strain>
    </source>
</reference>
<sequence length="120" mass="12850">MRSSLVRQGQRRPPGGIVSVWRRRLELAVEDGEEGRNGDSDGVVELEEMLGDADGVTTLAGTSAAAGEDARVLTRVSIAREVAKDGIRADPLVDRLNARENGESDRRVANLGFTDLSFSG</sequence>
<evidence type="ECO:0000313" key="2">
    <source>
        <dbReference type="Proteomes" id="UP001152561"/>
    </source>
</evidence>
<evidence type="ECO:0000313" key="1">
    <source>
        <dbReference type="EMBL" id="KAJ8569851.1"/>
    </source>
</evidence>
<comment type="caution">
    <text evidence="1">The sequence shown here is derived from an EMBL/GenBank/DDBJ whole genome shotgun (WGS) entry which is preliminary data.</text>
</comment>
<protein>
    <submittedName>
        <fullName evidence="1">Uncharacterized protein</fullName>
    </submittedName>
</protein>
<keyword evidence="2" id="KW-1185">Reference proteome</keyword>
<proteinExistence type="predicted"/>